<evidence type="ECO:0000256" key="3">
    <source>
        <dbReference type="ARBA" id="ARBA00012461"/>
    </source>
</evidence>
<comment type="caution">
    <text evidence="11">The sequence shown here is derived from an EMBL/GenBank/DDBJ whole genome shotgun (WGS) entry which is preliminary data.</text>
</comment>
<dbReference type="Gene3D" id="3.90.550.10">
    <property type="entry name" value="Spore Coat Polysaccharide Biosynthesis Protein SpsA, Chain A"/>
    <property type="match status" value="1"/>
</dbReference>
<evidence type="ECO:0000256" key="8">
    <source>
        <dbReference type="ARBA" id="ARBA00049336"/>
    </source>
</evidence>
<accession>A0A6N7LDW7</accession>
<proteinExistence type="inferred from homology"/>
<dbReference type="SUPFAM" id="SSF53448">
    <property type="entry name" value="Nucleotide-diphospho-sugar transferases"/>
    <property type="match status" value="1"/>
</dbReference>
<dbReference type="PANTHER" id="PTHR43532:SF1">
    <property type="entry name" value="GLUCOSE-1-PHOSPHATE THYMIDYLYLTRANSFERASE 1"/>
    <property type="match status" value="1"/>
</dbReference>
<dbReference type="OrthoDB" id="9803871at2"/>
<sequence length="293" mass="32375">MKGIILAGGRGTRLYPVTISVSKQLLPVHDKPMIYYPLGTLMLAGIRDFLVITMPRDRPLFEELLGDGSQLGLSISYAEQSEPNGLAEAFIIGRQFVGESPVALILGDNIFYGAGLPELCREAAARKSGATIFAYRVDDPERYGVVSFNGRSGRAETIEEKPERPGSSWAVTGLYFYENSVLDVAASIRPSARGELEITDVNRAYLDRGDLHVCRLGRGYAWLDTGTHDSLHDAASFVRTIEHRQGVKIMCPEEIAFELGYVSADEVLKRAALLGKNEYTIYLQRRIRELADA</sequence>
<keyword evidence="6 9" id="KW-0479">Metal-binding</keyword>
<comment type="function">
    <text evidence="9">Catalyzes the formation of dTDP-glucose, from dTTP and glucose 1-phosphate, as well as its pyrophosphorolysis.</text>
</comment>
<dbReference type="GO" id="GO:0008879">
    <property type="term" value="F:glucose-1-phosphate thymidylyltransferase activity"/>
    <property type="evidence" value="ECO:0007669"/>
    <property type="project" value="UniProtKB-EC"/>
</dbReference>
<evidence type="ECO:0000256" key="6">
    <source>
        <dbReference type="ARBA" id="ARBA00022723"/>
    </source>
</evidence>
<comment type="similarity">
    <text evidence="2 9">Belongs to the glucose-1-phosphate thymidylyltransferase family.</text>
</comment>
<dbReference type="EMBL" id="WITC01000042">
    <property type="protein sequence ID" value="MQX15418.1"/>
    <property type="molecule type" value="Genomic_DNA"/>
</dbReference>
<evidence type="ECO:0000259" key="10">
    <source>
        <dbReference type="Pfam" id="PF00483"/>
    </source>
</evidence>
<dbReference type="PANTHER" id="PTHR43532">
    <property type="entry name" value="GLUCOSE-1-PHOSPHATE THYMIDYLYLTRANSFERASE"/>
    <property type="match status" value="1"/>
</dbReference>
<evidence type="ECO:0000256" key="4">
    <source>
        <dbReference type="ARBA" id="ARBA00022679"/>
    </source>
</evidence>
<dbReference type="FunFam" id="3.90.550.10:FF:000023">
    <property type="entry name" value="Glucose-1-phosphate thymidylyltransferase"/>
    <property type="match status" value="1"/>
</dbReference>
<comment type="cofactor">
    <cofactor evidence="1">
        <name>Mg(2+)</name>
        <dbReference type="ChEBI" id="CHEBI:18420"/>
    </cofactor>
</comment>
<evidence type="ECO:0000313" key="11">
    <source>
        <dbReference type="EMBL" id="MQX15418.1"/>
    </source>
</evidence>
<dbReference type="CDD" id="cd02538">
    <property type="entry name" value="G1P_TT_short"/>
    <property type="match status" value="1"/>
</dbReference>
<comment type="catalytic activity">
    <reaction evidence="8 9">
        <text>dTTP + alpha-D-glucose 1-phosphate + H(+) = dTDP-alpha-D-glucose + diphosphate</text>
        <dbReference type="Rhea" id="RHEA:15225"/>
        <dbReference type="ChEBI" id="CHEBI:15378"/>
        <dbReference type="ChEBI" id="CHEBI:33019"/>
        <dbReference type="ChEBI" id="CHEBI:37568"/>
        <dbReference type="ChEBI" id="CHEBI:57477"/>
        <dbReference type="ChEBI" id="CHEBI:58601"/>
        <dbReference type="EC" id="2.7.7.24"/>
    </reaction>
</comment>
<keyword evidence="4 9" id="KW-0808">Transferase</keyword>
<organism evidence="11 12">
    <name type="scientific">Sinorhizobium terangae</name>
    <dbReference type="NCBI Taxonomy" id="110322"/>
    <lineage>
        <taxon>Bacteria</taxon>
        <taxon>Pseudomonadati</taxon>
        <taxon>Pseudomonadota</taxon>
        <taxon>Alphaproteobacteria</taxon>
        <taxon>Hyphomicrobiales</taxon>
        <taxon>Rhizobiaceae</taxon>
        <taxon>Sinorhizobium/Ensifer group</taxon>
        <taxon>Sinorhizobium</taxon>
    </lineage>
</organism>
<evidence type="ECO:0000256" key="7">
    <source>
        <dbReference type="ARBA" id="ARBA00022842"/>
    </source>
</evidence>
<dbReference type="RefSeq" id="WP_153439256.1">
    <property type="nucleotide sequence ID" value="NZ_JACIGA010000010.1"/>
</dbReference>
<evidence type="ECO:0000313" key="12">
    <source>
        <dbReference type="Proteomes" id="UP000439983"/>
    </source>
</evidence>
<dbReference type="EC" id="2.7.7.24" evidence="3 9"/>
<evidence type="ECO:0000256" key="5">
    <source>
        <dbReference type="ARBA" id="ARBA00022695"/>
    </source>
</evidence>
<keyword evidence="12" id="KW-1185">Reference proteome</keyword>
<evidence type="ECO:0000256" key="2">
    <source>
        <dbReference type="ARBA" id="ARBA00010480"/>
    </source>
</evidence>
<name>A0A6N7LDW7_SINTE</name>
<dbReference type="AlphaFoldDB" id="A0A6N7LDW7"/>
<protein>
    <recommendedName>
        <fullName evidence="3 9">Glucose-1-phosphate thymidylyltransferase</fullName>
        <ecNumber evidence="3 9">2.7.7.24</ecNumber>
    </recommendedName>
</protein>
<feature type="domain" description="Nucleotidyl transferase" evidence="10">
    <location>
        <begin position="2"/>
        <end position="239"/>
    </location>
</feature>
<dbReference type="Proteomes" id="UP000439983">
    <property type="component" value="Unassembled WGS sequence"/>
</dbReference>
<dbReference type="InterPro" id="IPR005907">
    <property type="entry name" value="G1P_thy_trans_s"/>
</dbReference>
<gene>
    <name evidence="11" type="primary">rfbA</name>
    <name evidence="11" type="ORF">GHK62_11740</name>
</gene>
<reference evidence="11 12" key="1">
    <citation type="journal article" date="2013" name="Genome Biol.">
        <title>Comparative genomics of the core and accessory genomes of 48 Sinorhizobium strains comprising five genospecies.</title>
        <authorList>
            <person name="Sugawara M."/>
            <person name="Epstein B."/>
            <person name="Badgley B.D."/>
            <person name="Unno T."/>
            <person name="Xu L."/>
            <person name="Reese J."/>
            <person name="Gyaneshwar P."/>
            <person name="Denny R."/>
            <person name="Mudge J."/>
            <person name="Bharti A.K."/>
            <person name="Farmer A.D."/>
            <person name="May G.D."/>
            <person name="Woodward J.E."/>
            <person name="Medigue C."/>
            <person name="Vallenet D."/>
            <person name="Lajus A."/>
            <person name="Rouy Z."/>
            <person name="Martinez-Vaz B."/>
            <person name="Tiffin P."/>
            <person name="Young N.D."/>
            <person name="Sadowsky M.J."/>
        </authorList>
    </citation>
    <scope>NUCLEOTIDE SEQUENCE [LARGE SCALE GENOMIC DNA]</scope>
    <source>
        <strain evidence="11 12">USDA4894</strain>
    </source>
</reference>
<evidence type="ECO:0000256" key="1">
    <source>
        <dbReference type="ARBA" id="ARBA00001946"/>
    </source>
</evidence>
<dbReference type="InterPro" id="IPR005835">
    <property type="entry name" value="NTP_transferase_dom"/>
</dbReference>
<keyword evidence="7 9" id="KW-0460">Magnesium</keyword>
<evidence type="ECO:0000256" key="9">
    <source>
        <dbReference type="RuleBase" id="RU003706"/>
    </source>
</evidence>
<dbReference type="Pfam" id="PF00483">
    <property type="entry name" value="NTP_transferase"/>
    <property type="match status" value="1"/>
</dbReference>
<dbReference type="InterPro" id="IPR029044">
    <property type="entry name" value="Nucleotide-diphossugar_trans"/>
</dbReference>
<keyword evidence="5 9" id="KW-0548">Nucleotidyltransferase</keyword>
<dbReference type="GO" id="GO:0046872">
    <property type="term" value="F:metal ion binding"/>
    <property type="evidence" value="ECO:0007669"/>
    <property type="project" value="UniProtKB-KW"/>
</dbReference>
<dbReference type="NCBIfam" id="TIGR01207">
    <property type="entry name" value="rmlA"/>
    <property type="match status" value="1"/>
</dbReference>